<dbReference type="Pfam" id="PF19289">
    <property type="entry name" value="PmbA_TldD_3rd"/>
    <property type="match status" value="1"/>
</dbReference>
<dbReference type="InterPro" id="IPR035068">
    <property type="entry name" value="TldD/PmbA_N"/>
</dbReference>
<dbReference type="Pfam" id="PF01523">
    <property type="entry name" value="PmbA_TldD_1st"/>
    <property type="match status" value="1"/>
</dbReference>
<name>A0A0A6UCF4_ACTUT</name>
<keyword evidence="2" id="KW-0645">Protease</keyword>
<evidence type="ECO:0000256" key="4">
    <source>
        <dbReference type="ARBA" id="ARBA00023049"/>
    </source>
</evidence>
<dbReference type="InterPro" id="IPR045570">
    <property type="entry name" value="Metalloprtase-TldD/E_cen_dom"/>
</dbReference>
<proteinExistence type="inferred from homology"/>
<dbReference type="InterPro" id="IPR002510">
    <property type="entry name" value="Metalloprtase-TldD/E_N"/>
</dbReference>
<evidence type="ECO:0000259" key="5">
    <source>
        <dbReference type="Pfam" id="PF01523"/>
    </source>
</evidence>
<feature type="domain" description="Metalloprotease TldD/E C-terminal" evidence="6">
    <location>
        <begin position="233"/>
        <end position="443"/>
    </location>
</feature>
<dbReference type="InterPro" id="IPR051463">
    <property type="entry name" value="Peptidase_U62_metallo"/>
</dbReference>
<keyword evidence="9" id="KW-1185">Reference proteome</keyword>
<dbReference type="SUPFAM" id="SSF111283">
    <property type="entry name" value="Putative modulator of DNA gyrase, PmbA/TldD"/>
    <property type="match status" value="1"/>
</dbReference>
<dbReference type="PANTHER" id="PTHR30624">
    <property type="entry name" value="UNCHARACTERIZED PROTEIN TLDD AND PMBA"/>
    <property type="match status" value="1"/>
</dbReference>
<dbReference type="InterPro" id="IPR036059">
    <property type="entry name" value="TldD/PmbA_sf"/>
</dbReference>
<dbReference type="EMBL" id="JRTT01000137">
    <property type="protein sequence ID" value="KHD72748.1"/>
    <property type="molecule type" value="Genomic_DNA"/>
</dbReference>
<evidence type="ECO:0000259" key="7">
    <source>
        <dbReference type="Pfam" id="PF19290"/>
    </source>
</evidence>
<gene>
    <name evidence="8" type="ORF">MB27_40830</name>
</gene>
<evidence type="ECO:0000256" key="1">
    <source>
        <dbReference type="ARBA" id="ARBA00005836"/>
    </source>
</evidence>
<evidence type="ECO:0000313" key="8">
    <source>
        <dbReference type="EMBL" id="KHD72748.1"/>
    </source>
</evidence>
<dbReference type="Pfam" id="PF19290">
    <property type="entry name" value="PmbA_TldD_2nd"/>
    <property type="match status" value="1"/>
</dbReference>
<dbReference type="STRING" id="1869.MB27_40830"/>
<reference evidence="8 9" key="1">
    <citation type="submission" date="2014-10" db="EMBL/GenBank/DDBJ databases">
        <title>Draft genome sequence of Actinoplanes utahensis NRRL 12052.</title>
        <authorList>
            <person name="Velasco-Bucheli B."/>
            <person name="del Cerro C."/>
            <person name="Hormigo D."/>
            <person name="Garcia J.L."/>
            <person name="Acebal C."/>
            <person name="Arroyo M."/>
            <person name="de la Mata I."/>
        </authorList>
    </citation>
    <scope>NUCLEOTIDE SEQUENCE [LARGE SCALE GENOMIC DNA]</scope>
    <source>
        <strain evidence="8 9">NRRL 12052</strain>
    </source>
</reference>
<sequence>MTHFDEAGAAVQAALDAGARYADARVMVRRTESMSARDGDVEDLGFDESAGLGVRALVGSSWGFYAVPDLSDPSARAAGRRAARIAAAGSAVPGPPVDLVPVAPIVASWASDCVVDPLGVPLSDKGDLLVRATAAARAAGADVAEANYAIWDTRKWFVSSEGHRIDQHIRECGAGVTAIAIGAGEVQRRSWPSHRGQFGTRGWELVDEIDLVGNAPRMAEEARALLTAPLCPSGETTLVLGGEQLALQIHESVGHAIELDRILGWEAAFAGTSWLDLSRLGSLRYGSDLMNITIDPTFPGALGSFGFDDEGTPAAKRHAVRAGLWVGVLAGRDSAAVAGLDYAGSVRSDGWARLPMVRMTNVGLEPGPHTLDEIIAETRDGVFMDVNRSWSIDDRRLNFQFGCEIGYEIKNGKLGRMLRNPTYTGIGPRFWQSMDMLSSETIAWGTPNCGKGQPGQVGHTGHPAAPARFTDVRVGVHG</sequence>
<evidence type="ECO:0000259" key="6">
    <source>
        <dbReference type="Pfam" id="PF19289"/>
    </source>
</evidence>
<dbReference type="PANTHER" id="PTHR30624:SF10">
    <property type="entry name" value="CONSERVED PROTEIN"/>
    <property type="match status" value="1"/>
</dbReference>
<keyword evidence="4" id="KW-0482">Metalloprotease</keyword>
<dbReference type="Gene3D" id="3.30.2290.10">
    <property type="entry name" value="PmbA/TldD superfamily"/>
    <property type="match status" value="1"/>
</dbReference>
<dbReference type="RefSeq" id="WP_043533457.1">
    <property type="nucleotide sequence ID" value="NZ_BAABKU010000003.1"/>
</dbReference>
<feature type="domain" description="Metalloprotease TldD/E N-terminal" evidence="5">
    <location>
        <begin position="22"/>
        <end position="86"/>
    </location>
</feature>
<dbReference type="GO" id="GO:0005829">
    <property type="term" value="C:cytosol"/>
    <property type="evidence" value="ECO:0007669"/>
    <property type="project" value="TreeGrafter"/>
</dbReference>
<keyword evidence="3" id="KW-0378">Hydrolase</keyword>
<feature type="domain" description="Metalloprotease TldD/E central" evidence="7">
    <location>
        <begin position="116"/>
        <end position="223"/>
    </location>
</feature>
<dbReference type="Proteomes" id="UP000054537">
    <property type="component" value="Unassembled WGS sequence"/>
</dbReference>
<dbReference type="GO" id="GO:0008237">
    <property type="term" value="F:metallopeptidase activity"/>
    <property type="evidence" value="ECO:0007669"/>
    <property type="project" value="UniProtKB-KW"/>
</dbReference>
<protein>
    <submittedName>
        <fullName evidence="8">Peptidase U62</fullName>
    </submittedName>
</protein>
<evidence type="ECO:0000313" key="9">
    <source>
        <dbReference type="Proteomes" id="UP000054537"/>
    </source>
</evidence>
<dbReference type="InterPro" id="IPR045569">
    <property type="entry name" value="Metalloprtase-TldD/E_C"/>
</dbReference>
<evidence type="ECO:0000256" key="3">
    <source>
        <dbReference type="ARBA" id="ARBA00022801"/>
    </source>
</evidence>
<evidence type="ECO:0000256" key="2">
    <source>
        <dbReference type="ARBA" id="ARBA00022670"/>
    </source>
</evidence>
<dbReference type="AlphaFoldDB" id="A0A0A6UCF4"/>
<organism evidence="8 9">
    <name type="scientific">Actinoplanes utahensis</name>
    <dbReference type="NCBI Taxonomy" id="1869"/>
    <lineage>
        <taxon>Bacteria</taxon>
        <taxon>Bacillati</taxon>
        <taxon>Actinomycetota</taxon>
        <taxon>Actinomycetes</taxon>
        <taxon>Micromonosporales</taxon>
        <taxon>Micromonosporaceae</taxon>
        <taxon>Actinoplanes</taxon>
    </lineage>
</organism>
<dbReference type="eggNOG" id="COG0312">
    <property type="taxonomic scope" value="Bacteria"/>
</dbReference>
<comment type="similarity">
    <text evidence="1">Belongs to the peptidase U62 family.</text>
</comment>
<accession>A0A0A6UCF4</accession>
<dbReference type="GO" id="GO:0006508">
    <property type="term" value="P:proteolysis"/>
    <property type="evidence" value="ECO:0007669"/>
    <property type="project" value="UniProtKB-KW"/>
</dbReference>
<dbReference type="OrthoDB" id="9803213at2"/>
<comment type="caution">
    <text evidence="8">The sequence shown here is derived from an EMBL/GenBank/DDBJ whole genome shotgun (WGS) entry which is preliminary data.</text>
</comment>